<comment type="similarity">
    <text evidence="1">Belongs to the enoyl-CoA hydratase/isomerase family.</text>
</comment>
<dbReference type="CDD" id="cd06558">
    <property type="entry name" value="crotonase-like"/>
    <property type="match status" value="1"/>
</dbReference>
<evidence type="ECO:0000313" key="3">
    <source>
        <dbReference type="Proteomes" id="UP000247892"/>
    </source>
</evidence>
<dbReference type="PANTHER" id="PTHR43802">
    <property type="entry name" value="ENOYL-COA HYDRATASE"/>
    <property type="match status" value="1"/>
</dbReference>
<dbReference type="SUPFAM" id="SSF52096">
    <property type="entry name" value="ClpP/crotonase"/>
    <property type="match status" value="1"/>
</dbReference>
<dbReference type="GO" id="GO:0003824">
    <property type="term" value="F:catalytic activity"/>
    <property type="evidence" value="ECO:0007669"/>
    <property type="project" value="UniProtKB-ARBA"/>
</dbReference>
<organism evidence="2 3">
    <name type="scientific">Prauserella flavalba</name>
    <dbReference type="NCBI Taxonomy" id="1477506"/>
    <lineage>
        <taxon>Bacteria</taxon>
        <taxon>Bacillati</taxon>
        <taxon>Actinomycetota</taxon>
        <taxon>Actinomycetes</taxon>
        <taxon>Pseudonocardiales</taxon>
        <taxon>Pseudonocardiaceae</taxon>
        <taxon>Prauserella</taxon>
    </lineage>
</organism>
<evidence type="ECO:0000313" key="2">
    <source>
        <dbReference type="EMBL" id="PXY30785.1"/>
    </source>
</evidence>
<proteinExistence type="inferred from homology"/>
<keyword evidence="3" id="KW-1185">Reference proteome</keyword>
<name>A0A318LR30_9PSEU</name>
<dbReference type="EMBL" id="MASU01000007">
    <property type="protein sequence ID" value="PXY30785.1"/>
    <property type="molecule type" value="Genomic_DNA"/>
</dbReference>
<gene>
    <name evidence="2" type="ORF">BA062_19810</name>
</gene>
<dbReference type="OrthoDB" id="3207739at2"/>
<dbReference type="RefSeq" id="WP_110338923.1">
    <property type="nucleotide sequence ID" value="NZ_MASU01000007.1"/>
</dbReference>
<protein>
    <submittedName>
        <fullName evidence="2">Enoyl-CoA hydratase</fullName>
    </submittedName>
</protein>
<dbReference type="PANTHER" id="PTHR43802:SF1">
    <property type="entry name" value="IP11341P-RELATED"/>
    <property type="match status" value="1"/>
</dbReference>
<dbReference type="Pfam" id="PF00378">
    <property type="entry name" value="ECH_1"/>
    <property type="match status" value="1"/>
</dbReference>
<dbReference type="Proteomes" id="UP000247892">
    <property type="component" value="Unassembled WGS sequence"/>
</dbReference>
<dbReference type="InterPro" id="IPR001753">
    <property type="entry name" value="Enoyl-CoA_hydra/iso"/>
</dbReference>
<comment type="caution">
    <text evidence="2">The sequence shown here is derived from an EMBL/GenBank/DDBJ whole genome shotgun (WGS) entry which is preliminary data.</text>
</comment>
<dbReference type="Gene3D" id="3.90.226.10">
    <property type="entry name" value="2-enoyl-CoA Hydratase, Chain A, domain 1"/>
    <property type="match status" value="1"/>
</dbReference>
<reference evidence="2 3" key="1">
    <citation type="submission" date="2016-07" db="EMBL/GenBank/DDBJ databases">
        <title>Draft genome sequence of Prauserella sp. YIM 121212, isolated from alkaline soil.</title>
        <authorList>
            <person name="Ruckert C."/>
            <person name="Albersmeier A."/>
            <person name="Jiang C.-L."/>
            <person name="Jiang Y."/>
            <person name="Kalinowski J."/>
            <person name="Schneider O."/>
            <person name="Winkler A."/>
            <person name="Zotchev S.B."/>
        </authorList>
    </citation>
    <scope>NUCLEOTIDE SEQUENCE [LARGE SCALE GENOMIC DNA]</scope>
    <source>
        <strain evidence="2 3">YIM 121212</strain>
    </source>
</reference>
<sequence length="354" mass="36358">MDGISLPRCSVTGLAEGAAAAPILGENGEVIDPLLVVDLEAADAGTLKAATHAAIVADRVLVGVAAGEPDEQWRGLSRALDVTLVACGAAPPGPELVRSADPVADAAALYAAATACPRATLTLAQVLRAGEPLDVRAALDVESFAYSTLLGGTEFARWLTARGARPLPPPAAEPVLLARDDGLLRITLNRPERRNAYGRELRDALTGALRLATVDDTITRVVLDGAGPAFCAGGDLGEFGTTPDLATAHLVRTRAGAGPLLHALARRAEVRVHGSCVGAGIELPAFAGHVVAAPDTTFRLPEVSMGLIPGAGGTVSIPRRIGRWRTLFAALSGRAIDADTALEWGLVDAVESGR</sequence>
<dbReference type="AlphaFoldDB" id="A0A318LR30"/>
<accession>A0A318LR30</accession>
<evidence type="ECO:0000256" key="1">
    <source>
        <dbReference type="ARBA" id="ARBA00005254"/>
    </source>
</evidence>
<dbReference type="InterPro" id="IPR029045">
    <property type="entry name" value="ClpP/crotonase-like_dom_sf"/>
</dbReference>